<dbReference type="EMBL" id="JAIWQS010000005">
    <property type="protein sequence ID" value="KAJ8763675.1"/>
    <property type="molecule type" value="Genomic_DNA"/>
</dbReference>
<sequence>MVELDGERIKVAYEGLLPIFFAYGHTRHETKLCPHRPSPSSAPAASSNPRPPVVPTEVPSLPHLPASPTTMSPSPSVGANPDELYGPWIQVQRRPPRNPNGSKTGRDRHHPDTTVRPSGSRFNPLAATDTSPSTQHPAPASSHAPKPFRLSRDFTSSKTTSLHANGRAPRLNGPPIPHKGQKPIDPSHPTHNHIAITLPSHSKVIFHDTSVATPPPDAITHTRMEEDPLSDLERTSLGTTIHLLPPSRPLDPRVIPSSIPAATLILDSPMNE</sequence>
<protein>
    <submittedName>
        <fullName evidence="2">Uncharacterized protein</fullName>
    </submittedName>
</protein>
<name>A0AAV8TAD2_9ROSI</name>
<feature type="compositionally biased region" description="Low complexity" evidence="1">
    <location>
        <begin position="66"/>
        <end position="76"/>
    </location>
</feature>
<feature type="compositionally biased region" description="Low complexity" evidence="1">
    <location>
        <begin position="130"/>
        <end position="145"/>
    </location>
</feature>
<organism evidence="2 3">
    <name type="scientific">Erythroxylum novogranatense</name>
    <dbReference type="NCBI Taxonomy" id="1862640"/>
    <lineage>
        <taxon>Eukaryota</taxon>
        <taxon>Viridiplantae</taxon>
        <taxon>Streptophyta</taxon>
        <taxon>Embryophyta</taxon>
        <taxon>Tracheophyta</taxon>
        <taxon>Spermatophyta</taxon>
        <taxon>Magnoliopsida</taxon>
        <taxon>eudicotyledons</taxon>
        <taxon>Gunneridae</taxon>
        <taxon>Pentapetalae</taxon>
        <taxon>rosids</taxon>
        <taxon>fabids</taxon>
        <taxon>Malpighiales</taxon>
        <taxon>Erythroxylaceae</taxon>
        <taxon>Erythroxylum</taxon>
    </lineage>
</organism>
<proteinExistence type="predicted"/>
<comment type="caution">
    <text evidence="2">The sequence shown here is derived from an EMBL/GenBank/DDBJ whole genome shotgun (WGS) entry which is preliminary data.</text>
</comment>
<evidence type="ECO:0000256" key="1">
    <source>
        <dbReference type="SAM" id="MobiDB-lite"/>
    </source>
</evidence>
<feature type="region of interest" description="Disordered" evidence="1">
    <location>
        <begin position="32"/>
        <end position="185"/>
    </location>
</feature>
<reference evidence="2 3" key="1">
    <citation type="submission" date="2021-09" db="EMBL/GenBank/DDBJ databases">
        <title>Genomic insights and catalytic innovation underlie evolution of tropane alkaloids biosynthesis.</title>
        <authorList>
            <person name="Wang Y.-J."/>
            <person name="Tian T."/>
            <person name="Huang J.-P."/>
            <person name="Huang S.-X."/>
        </authorList>
    </citation>
    <scope>NUCLEOTIDE SEQUENCE [LARGE SCALE GENOMIC DNA]</scope>
    <source>
        <strain evidence="2">KIB-2018</strain>
        <tissue evidence="2">Leaf</tissue>
    </source>
</reference>
<feature type="compositionally biased region" description="Low complexity" evidence="1">
    <location>
        <begin position="38"/>
        <end position="48"/>
    </location>
</feature>
<feature type="compositionally biased region" description="Polar residues" evidence="1">
    <location>
        <begin position="153"/>
        <end position="163"/>
    </location>
</feature>
<accession>A0AAV8TAD2</accession>
<evidence type="ECO:0000313" key="2">
    <source>
        <dbReference type="EMBL" id="KAJ8763675.1"/>
    </source>
</evidence>
<keyword evidence="3" id="KW-1185">Reference proteome</keyword>
<dbReference type="AlphaFoldDB" id="A0AAV8TAD2"/>
<evidence type="ECO:0000313" key="3">
    <source>
        <dbReference type="Proteomes" id="UP001159364"/>
    </source>
</evidence>
<dbReference type="Proteomes" id="UP001159364">
    <property type="component" value="Linkage Group LG05"/>
</dbReference>
<gene>
    <name evidence="2" type="ORF">K2173_003147</name>
</gene>